<protein>
    <submittedName>
        <fullName evidence="9">GtrA family protein</fullName>
    </submittedName>
</protein>
<evidence type="ECO:0000313" key="9">
    <source>
        <dbReference type="EMBL" id="MEJ2886662.1"/>
    </source>
</evidence>
<comment type="subcellular location">
    <subcellularLocation>
        <location evidence="1">Membrane</location>
        <topology evidence="1">Multi-pass membrane protein</topology>
    </subcellularLocation>
</comment>
<keyword evidence="3 7" id="KW-0812">Transmembrane</keyword>
<evidence type="ECO:0000256" key="4">
    <source>
        <dbReference type="ARBA" id="ARBA00022989"/>
    </source>
</evidence>
<proteinExistence type="inferred from homology"/>
<evidence type="ECO:0000313" key="10">
    <source>
        <dbReference type="Proteomes" id="UP001370100"/>
    </source>
</evidence>
<dbReference type="RefSeq" id="WP_337713133.1">
    <property type="nucleotide sequence ID" value="NZ_JBBEGL010000002.1"/>
</dbReference>
<evidence type="ECO:0000256" key="6">
    <source>
        <dbReference type="SAM" id="MobiDB-lite"/>
    </source>
</evidence>
<feature type="transmembrane region" description="Helical" evidence="7">
    <location>
        <begin position="102"/>
        <end position="123"/>
    </location>
</feature>
<dbReference type="PANTHER" id="PTHR38459:SF1">
    <property type="entry name" value="PROPHAGE BACTOPRENOL-LINKED GLUCOSE TRANSLOCASE HOMOLOG"/>
    <property type="match status" value="1"/>
</dbReference>
<name>A0ABU8N2Q0_9PSEU</name>
<reference evidence="9 10" key="1">
    <citation type="submission" date="2024-03" db="EMBL/GenBank/DDBJ databases">
        <title>Actinomycetospora sp. OC33-EN06, a novel actinomycete isolated from wild orchid (Aerides multiflora).</title>
        <authorList>
            <person name="Suriyachadkun C."/>
        </authorList>
    </citation>
    <scope>NUCLEOTIDE SEQUENCE [LARGE SCALE GENOMIC DNA]</scope>
    <source>
        <strain evidence="9 10">OC33-EN06</strain>
    </source>
</reference>
<evidence type="ECO:0000256" key="2">
    <source>
        <dbReference type="ARBA" id="ARBA00009399"/>
    </source>
</evidence>
<dbReference type="EMBL" id="JBBEGL010000002">
    <property type="protein sequence ID" value="MEJ2886662.1"/>
    <property type="molecule type" value="Genomic_DNA"/>
</dbReference>
<evidence type="ECO:0000256" key="5">
    <source>
        <dbReference type="ARBA" id="ARBA00023136"/>
    </source>
</evidence>
<keyword evidence="10" id="KW-1185">Reference proteome</keyword>
<dbReference type="InterPro" id="IPR051401">
    <property type="entry name" value="GtrA_CellWall_Glycosyl"/>
</dbReference>
<dbReference type="Proteomes" id="UP001370100">
    <property type="component" value="Unassembled WGS sequence"/>
</dbReference>
<comment type="similarity">
    <text evidence="2">Belongs to the GtrA family.</text>
</comment>
<accession>A0ABU8N2Q0</accession>
<evidence type="ECO:0000256" key="7">
    <source>
        <dbReference type="SAM" id="Phobius"/>
    </source>
</evidence>
<gene>
    <name evidence="9" type="ORF">WCD41_09400</name>
</gene>
<dbReference type="Pfam" id="PF04138">
    <property type="entry name" value="GtrA_DPMS_TM"/>
    <property type="match status" value="1"/>
</dbReference>
<dbReference type="InterPro" id="IPR007267">
    <property type="entry name" value="GtrA_DPMS_TM"/>
</dbReference>
<comment type="caution">
    <text evidence="9">The sequence shown here is derived from an EMBL/GenBank/DDBJ whole genome shotgun (WGS) entry which is preliminary data.</text>
</comment>
<evidence type="ECO:0000256" key="3">
    <source>
        <dbReference type="ARBA" id="ARBA00022692"/>
    </source>
</evidence>
<evidence type="ECO:0000256" key="1">
    <source>
        <dbReference type="ARBA" id="ARBA00004141"/>
    </source>
</evidence>
<feature type="transmembrane region" description="Helical" evidence="7">
    <location>
        <begin position="73"/>
        <end position="96"/>
    </location>
</feature>
<organism evidence="9 10">
    <name type="scientific">Actinomycetospora aeridis</name>
    <dbReference type="NCBI Taxonomy" id="3129231"/>
    <lineage>
        <taxon>Bacteria</taxon>
        <taxon>Bacillati</taxon>
        <taxon>Actinomycetota</taxon>
        <taxon>Actinomycetes</taxon>
        <taxon>Pseudonocardiales</taxon>
        <taxon>Pseudonocardiaceae</taxon>
        <taxon>Actinomycetospora</taxon>
    </lineage>
</organism>
<feature type="transmembrane region" description="Helical" evidence="7">
    <location>
        <begin position="39"/>
        <end position="61"/>
    </location>
</feature>
<feature type="domain" description="GtrA/DPMS transmembrane" evidence="8">
    <location>
        <begin position="14"/>
        <end position="123"/>
    </location>
</feature>
<keyword evidence="4 7" id="KW-1133">Transmembrane helix</keyword>
<dbReference type="PANTHER" id="PTHR38459">
    <property type="entry name" value="PROPHAGE BACTOPRENOL-LINKED GLUCOSE TRANSLOCASE HOMOLOG"/>
    <property type="match status" value="1"/>
</dbReference>
<sequence>MTRPVRELLGGLVRYGLVGMANAATYYGTYLLAHPHAGYLVAHTVGLGAAMVVSFLLNCRFTFRVRPTWTRFLLYPASQVVNILATTVGVVGLVHLGVDERLAPLVAAALALPVSFLAARLVITRTLIGPTAPTAPTAPEAPVVTWDAPTGPIPLGGR</sequence>
<keyword evidence="5 7" id="KW-0472">Membrane</keyword>
<feature type="region of interest" description="Disordered" evidence="6">
    <location>
        <begin position="139"/>
        <end position="158"/>
    </location>
</feature>
<evidence type="ECO:0000259" key="8">
    <source>
        <dbReference type="Pfam" id="PF04138"/>
    </source>
</evidence>
<feature type="transmembrane region" description="Helical" evidence="7">
    <location>
        <begin position="12"/>
        <end position="33"/>
    </location>
</feature>